<dbReference type="PANTHER" id="PTHR34351:SF2">
    <property type="entry name" value="DUF58 DOMAIN-CONTAINING PROTEIN"/>
    <property type="match status" value="1"/>
</dbReference>
<feature type="domain" description="DUF58" evidence="2">
    <location>
        <begin position="200"/>
        <end position="353"/>
    </location>
</feature>
<protein>
    <recommendedName>
        <fullName evidence="2">DUF58 domain-containing protein</fullName>
    </recommendedName>
</protein>
<organism evidence="3 4">
    <name type="scientific">Alicyclobacillus ferrooxydans</name>
    <dbReference type="NCBI Taxonomy" id="471514"/>
    <lineage>
        <taxon>Bacteria</taxon>
        <taxon>Bacillati</taxon>
        <taxon>Bacillota</taxon>
        <taxon>Bacilli</taxon>
        <taxon>Bacillales</taxon>
        <taxon>Alicyclobacillaceae</taxon>
        <taxon>Alicyclobacillus</taxon>
    </lineage>
</organism>
<sequence length="409" mass="46458">MTLRRAGLWALSFVGLVAAFIFGKVQGGFLAWFIFAFMLVLCLYELVTALVGLRFVESERRISATRISAGQSLRIQLIVERRGWWPLVWLRVQDDLPQRWALAVYGNERVLLPLWARQIDYTYQINNVQRGVYHIGRTVLQSGDLLGLMTQQREHERLDSVIVYPRVVPVRGWSTTHPEELGMRESTRRRSEESTNVLGVRDYVPGDRLSRIHWPATARRGALLAKEFEMHVSSDLLFVPDVSMMSYRGLDPAIFELAMTVVASLLKHAYERHRKFSLTLHGNTLQRFPSGSDEALFLHCLEALAVASPDGKTPFAQSLLRIAQEAPAGTIVVVVSPSLDKQMVVTAEQMRRRTPLEWFAPIVQNELTADQRNSIRLLESMRVPVYPLRQAEQLSQLVRGGGHHAANVR</sequence>
<dbReference type="OrthoDB" id="140416at2"/>
<evidence type="ECO:0000313" key="3">
    <source>
        <dbReference type="EMBL" id="KPV45017.1"/>
    </source>
</evidence>
<dbReference type="PANTHER" id="PTHR34351">
    <property type="entry name" value="SLR1927 PROTEIN-RELATED"/>
    <property type="match status" value="1"/>
</dbReference>
<name>A0A0P9CHQ4_9BACL</name>
<gene>
    <name evidence="3" type="ORF">AN477_04445</name>
</gene>
<keyword evidence="1" id="KW-1133">Transmembrane helix</keyword>
<dbReference type="Proteomes" id="UP000050482">
    <property type="component" value="Unassembled WGS sequence"/>
</dbReference>
<proteinExistence type="predicted"/>
<keyword evidence="1" id="KW-0472">Membrane</keyword>
<accession>A0A0P9CHQ4</accession>
<dbReference type="Pfam" id="PF01882">
    <property type="entry name" value="DUF58"/>
    <property type="match status" value="1"/>
</dbReference>
<evidence type="ECO:0000313" key="4">
    <source>
        <dbReference type="Proteomes" id="UP000050482"/>
    </source>
</evidence>
<dbReference type="PATRIC" id="fig|471514.4.peg.2733"/>
<dbReference type="EMBL" id="LJCO01000017">
    <property type="protein sequence ID" value="KPV45017.1"/>
    <property type="molecule type" value="Genomic_DNA"/>
</dbReference>
<dbReference type="AlphaFoldDB" id="A0A0P9CHQ4"/>
<evidence type="ECO:0000256" key="1">
    <source>
        <dbReference type="SAM" id="Phobius"/>
    </source>
</evidence>
<keyword evidence="1" id="KW-0812">Transmembrane</keyword>
<comment type="caution">
    <text evidence="3">The sequence shown here is derived from an EMBL/GenBank/DDBJ whole genome shotgun (WGS) entry which is preliminary data.</text>
</comment>
<keyword evidence="4" id="KW-1185">Reference proteome</keyword>
<dbReference type="InterPro" id="IPR002881">
    <property type="entry name" value="DUF58"/>
</dbReference>
<feature type="transmembrane region" description="Helical" evidence="1">
    <location>
        <begin position="29"/>
        <end position="56"/>
    </location>
</feature>
<dbReference type="STRING" id="471514.AN477_04445"/>
<reference evidence="3 4" key="1">
    <citation type="submission" date="2015-09" db="EMBL/GenBank/DDBJ databases">
        <title>Draft genome sequence of Alicyclobacillus ferrooxydans DSM 22381.</title>
        <authorList>
            <person name="Hemp J."/>
        </authorList>
    </citation>
    <scope>NUCLEOTIDE SEQUENCE [LARGE SCALE GENOMIC DNA]</scope>
    <source>
        <strain evidence="3 4">TC-34</strain>
    </source>
</reference>
<evidence type="ECO:0000259" key="2">
    <source>
        <dbReference type="Pfam" id="PF01882"/>
    </source>
</evidence>
<dbReference type="RefSeq" id="WP_054967972.1">
    <property type="nucleotide sequence ID" value="NZ_LJCO01000017.1"/>
</dbReference>